<dbReference type="GO" id="GO:0005509">
    <property type="term" value="F:calcium ion binding"/>
    <property type="evidence" value="ECO:0007669"/>
    <property type="project" value="InterPro"/>
</dbReference>
<dbReference type="KEGG" id="pcw:110215833"/>
<dbReference type="PANTHER" id="PTHR22656:SF1">
    <property type="entry name" value="EF-HAND CALCIUM-BINDING DOMAIN-CONTAINING PROTEIN 13"/>
    <property type="match status" value="1"/>
</dbReference>
<evidence type="ECO:0000259" key="5">
    <source>
        <dbReference type="PROSITE" id="PS50222"/>
    </source>
</evidence>
<dbReference type="InParanoid" id="A0A6P5LCK5"/>
<feature type="domain" description="EF-hand" evidence="5">
    <location>
        <begin position="349"/>
        <end position="384"/>
    </location>
</feature>
<evidence type="ECO:0000256" key="2">
    <source>
        <dbReference type="ARBA" id="ARBA00022837"/>
    </source>
</evidence>
<feature type="domain" description="EF-hand" evidence="5">
    <location>
        <begin position="993"/>
        <end position="1028"/>
    </location>
</feature>
<dbReference type="PROSITE" id="PS50222">
    <property type="entry name" value="EF_HAND_2"/>
    <property type="match status" value="2"/>
</dbReference>
<dbReference type="Proteomes" id="UP000515140">
    <property type="component" value="Unplaced"/>
</dbReference>
<dbReference type="Gene3D" id="1.10.238.10">
    <property type="entry name" value="EF-hand"/>
    <property type="match status" value="10"/>
</dbReference>
<dbReference type="InterPro" id="IPR011992">
    <property type="entry name" value="EF-hand-dom_pair"/>
</dbReference>
<keyword evidence="4" id="KW-0175">Coiled coil</keyword>
<organism evidence="6 7">
    <name type="scientific">Phascolarctos cinereus</name>
    <name type="common">Koala</name>
    <dbReference type="NCBI Taxonomy" id="38626"/>
    <lineage>
        <taxon>Eukaryota</taxon>
        <taxon>Metazoa</taxon>
        <taxon>Chordata</taxon>
        <taxon>Craniata</taxon>
        <taxon>Vertebrata</taxon>
        <taxon>Euteleostomi</taxon>
        <taxon>Mammalia</taxon>
        <taxon>Metatheria</taxon>
        <taxon>Diprotodontia</taxon>
        <taxon>Phascolarctidae</taxon>
        <taxon>Phascolarctos</taxon>
    </lineage>
</organism>
<name>A0A6P5LCK5_PHACI</name>
<reference evidence="7" key="1">
    <citation type="submission" date="2025-08" db="UniProtKB">
        <authorList>
            <consortium name="RefSeq"/>
        </authorList>
    </citation>
    <scope>IDENTIFICATION</scope>
    <source>
        <tissue evidence="7">Spleen</tissue>
    </source>
</reference>
<dbReference type="GeneID" id="110215833"/>
<keyword evidence="6" id="KW-1185">Reference proteome</keyword>
<dbReference type="InterPro" id="IPR002048">
    <property type="entry name" value="EF_hand_dom"/>
</dbReference>
<feature type="coiled-coil region" evidence="4">
    <location>
        <begin position="291"/>
        <end position="318"/>
    </location>
</feature>
<protein>
    <recommendedName>
        <fullName evidence="3">EF-hand calcium-binding domain-containing protein 11</fullName>
    </recommendedName>
</protein>
<evidence type="ECO:0000313" key="7">
    <source>
        <dbReference type="RefSeq" id="XP_020853296.1"/>
    </source>
</evidence>
<sequence>MRVMTKAGEVNLKDLIKKLTSAKKLNKTQRLENARIVVSNVSEGKVNINDLVSALKSLGIHLTDEDVEEMMKSIEIDGEGMVNLKDIVNKLAKEKQEEVQRLEAALAVTNVTDGKVKVSDLPPILDCLGASIGEEEIKETLTSLEVDENERVALEDFVQKVPISKLSSKIQQTQNISNVVNNVSDGKINIEDLEPTLESLGIELKEKEVKETLKSIQPDEEGNVGFEEVVKKVTESLNLANTQRMQNASNVISNVADGKVCVEDLPGTLESLEIDLSDEDIQETLKSVEPVEDGKLKLKDAINKLVETQNRKKKERIAIASNIVSSVTTDKKIKAEDLPPALMTLGFQLSEENIKEILNSMEPDDEGKIEFKDFTKKLMKTEDFAKSHRIQNAQSIVTNIVDEKVNIADVMPTLESMGVELSKEKLTETIKSIKPDEKGNVKFQDIVNNLISSKDALKGQQIENARTILSNVTDGKVAPEDLSPTMESLGIELTDEALRETLQLVEPNDDGKIDFKDTIKEFIKQRKSQAAQQIQKAQNIVSTVSSGMVHVDDLSPTLKSFGIELTDDMLKETLESVGTDVDLRKFVRKISNDDEFTKDEKTEEALNAITSFAEGKVKISDMPSTLESLGVKLTKQDIQETLKTVETDDGLVNLKTFVDKLGTVEQFPECQRIEDVYNVVTNIIDGGKVKVDELMPTLQHLGIKVADDHIQETLKTVTPDDDEAVNLQEFMDTLAKSEPFSDIQRMENACKFVSSTKDGKVKMDDLSPTLETLGVNLTSEEIKETLKSVQPAKDRAVNLKDIFEKLAKTEKFQRCKRLQHACDVFASLLDGNVNVSQLTPAMENLGVSLNQDELNEALKSVEVDEHEGVNLKDFVNVLSKTENFLEGQRLEHAGDVISKITDGKVMVSDLAPTLESLGVKVTKEDISMVLPAVKIDTDGAVDLKSFVDNLAKKQQSKEAIRMEQTNNIVSHVIDGKVTLAELESALENLGVEVTEKELEEILKTIEIDEDGAVDLKTFMKALAKTQEFHECQRIKNTCNIITNITDGKIKKDDVPQTMQSFGVELTKKELEEALKTTVLDENDMLHLKTFIETLTKNLESNEKQRLGSACNIINSIMDGKIKVSKLASVLESLGIILTFEEIKEALKNIEIDDNDMVHFKDFIKELAEDDLFCPYEKIECVCEVVSNVTDGKIKMSELLPTLESFGIHIPEDELKRTLNSMGIKDDGIVDLCQFIHLFINDKIEETPRIEDICEKISNITEGKVHTVEVPSTLEVLGFNISDEDVQEAMKGLNPDEQGHLDLRTLVKRISLNADPEGNEGIKNAWQYVINVDDNKVNVRDITPTMESLGIELSNEELNKILVSHPADEKGAVNLKNFVKALCLSEKCPDFVDKKISLKEKIATLNRTIPKTGGKYSSKTQQLLFK</sequence>
<evidence type="ECO:0000256" key="1">
    <source>
        <dbReference type="ARBA" id="ARBA00022737"/>
    </source>
</evidence>
<dbReference type="SUPFAM" id="SSF47473">
    <property type="entry name" value="EF-hand"/>
    <property type="match status" value="10"/>
</dbReference>
<dbReference type="RefSeq" id="XP_020853296.1">
    <property type="nucleotide sequence ID" value="XM_020997637.1"/>
</dbReference>
<dbReference type="SMART" id="SM00054">
    <property type="entry name" value="EFh"/>
    <property type="match status" value="7"/>
</dbReference>
<evidence type="ECO:0000313" key="6">
    <source>
        <dbReference type="Proteomes" id="UP000515140"/>
    </source>
</evidence>
<dbReference type="Pfam" id="PF13833">
    <property type="entry name" value="EF-hand_8"/>
    <property type="match status" value="3"/>
</dbReference>
<evidence type="ECO:0000256" key="4">
    <source>
        <dbReference type="SAM" id="Coils"/>
    </source>
</evidence>
<evidence type="ECO:0000256" key="3">
    <source>
        <dbReference type="ARBA" id="ARBA00072320"/>
    </source>
</evidence>
<dbReference type="FunFam" id="1.10.238.10:FF:000003">
    <property type="entry name" value="Calmodulin A"/>
    <property type="match status" value="1"/>
</dbReference>
<keyword evidence="1" id="KW-0677">Repeat</keyword>
<proteinExistence type="predicted"/>
<feature type="coiled-coil region" evidence="4">
    <location>
        <begin position="81"/>
        <end position="112"/>
    </location>
</feature>
<accession>A0A6P5LCK5</accession>
<dbReference type="PANTHER" id="PTHR22656">
    <property type="entry name" value="EF-HAND CALCIUM-BINDING DOMAIN-CONTAINING PROTEIN 13"/>
    <property type="match status" value="1"/>
</dbReference>
<gene>
    <name evidence="7" type="primary">LOC110215833</name>
</gene>
<keyword evidence="2" id="KW-0106">Calcium</keyword>